<feature type="compositionally biased region" description="Low complexity" evidence="1">
    <location>
        <begin position="40"/>
        <end position="49"/>
    </location>
</feature>
<sequence>MRSKFMNLFLGLSLLMVSTWAIPVGQPVQASAGHVTDANTSESKSTSSEKLYKPVQGSAGHVTDAMRPSKSTEKLYFSSKREWTARDIECVKIGVHFVAESRKGKNWGFPEKFELVELGDSNIRQDKAFGLADGFVYPNENAAYSDRLGPINVLGSDSEPSKKLFAMLSSKVFKPGFGFRNVQDSVTIGKEDSEMVFDENEEGKMVLIKNPKLKVEKPDDDEWVHVTSSDLEPTN</sequence>
<gene>
    <name evidence="3" type="ORF">F5878DRAFT_659978</name>
</gene>
<accession>A0AA38PBU5</accession>
<organism evidence="3 4">
    <name type="scientific">Lentinula raphanica</name>
    <dbReference type="NCBI Taxonomy" id="153919"/>
    <lineage>
        <taxon>Eukaryota</taxon>
        <taxon>Fungi</taxon>
        <taxon>Dikarya</taxon>
        <taxon>Basidiomycota</taxon>
        <taxon>Agaricomycotina</taxon>
        <taxon>Agaricomycetes</taxon>
        <taxon>Agaricomycetidae</taxon>
        <taxon>Agaricales</taxon>
        <taxon>Marasmiineae</taxon>
        <taxon>Omphalotaceae</taxon>
        <taxon>Lentinula</taxon>
    </lineage>
</organism>
<feature type="chain" id="PRO_5041419294" evidence="2">
    <location>
        <begin position="22"/>
        <end position="235"/>
    </location>
</feature>
<name>A0AA38PBU5_9AGAR</name>
<evidence type="ECO:0000256" key="1">
    <source>
        <dbReference type="SAM" id="MobiDB-lite"/>
    </source>
</evidence>
<comment type="caution">
    <text evidence="3">The sequence shown here is derived from an EMBL/GenBank/DDBJ whole genome shotgun (WGS) entry which is preliminary data.</text>
</comment>
<feature type="signal peptide" evidence="2">
    <location>
        <begin position="1"/>
        <end position="21"/>
    </location>
</feature>
<dbReference type="AlphaFoldDB" id="A0AA38PBU5"/>
<evidence type="ECO:0000256" key="2">
    <source>
        <dbReference type="SAM" id="SignalP"/>
    </source>
</evidence>
<keyword evidence="2" id="KW-0732">Signal</keyword>
<reference evidence="3" key="1">
    <citation type="submission" date="2022-08" db="EMBL/GenBank/DDBJ databases">
        <authorList>
            <consortium name="DOE Joint Genome Institute"/>
            <person name="Min B."/>
            <person name="Riley R."/>
            <person name="Sierra-Patev S."/>
            <person name="Naranjo-Ortiz M."/>
            <person name="Looney B."/>
            <person name="Konkel Z."/>
            <person name="Slot J.C."/>
            <person name="Sakamoto Y."/>
            <person name="Steenwyk J.L."/>
            <person name="Rokas A."/>
            <person name="Carro J."/>
            <person name="Camarero S."/>
            <person name="Ferreira P."/>
            <person name="Molpeceres G."/>
            <person name="Ruiz-Duenas F.J."/>
            <person name="Serrano A."/>
            <person name="Henrissat B."/>
            <person name="Drula E."/>
            <person name="Hughes K.W."/>
            <person name="Mata J.L."/>
            <person name="Ishikawa N.K."/>
            <person name="Vargas-Isla R."/>
            <person name="Ushijima S."/>
            <person name="Smith C.A."/>
            <person name="Ahrendt S."/>
            <person name="Andreopoulos W."/>
            <person name="He G."/>
            <person name="Labutti K."/>
            <person name="Lipzen A."/>
            <person name="Ng V."/>
            <person name="Sandor L."/>
            <person name="Barry K."/>
            <person name="Martinez A.T."/>
            <person name="Xiao Y."/>
            <person name="Gibbons J.G."/>
            <person name="Terashima K."/>
            <person name="Hibbett D.S."/>
            <person name="Grigoriev I.V."/>
        </authorList>
    </citation>
    <scope>NUCLEOTIDE SEQUENCE</scope>
    <source>
        <strain evidence="3">TFB9207</strain>
    </source>
</reference>
<feature type="region of interest" description="Disordered" evidence="1">
    <location>
        <begin position="32"/>
        <end position="65"/>
    </location>
</feature>
<proteinExistence type="predicted"/>
<keyword evidence="4" id="KW-1185">Reference proteome</keyword>
<protein>
    <submittedName>
        <fullName evidence="3">Uncharacterized protein</fullName>
    </submittedName>
</protein>
<dbReference type="Proteomes" id="UP001163846">
    <property type="component" value="Unassembled WGS sequence"/>
</dbReference>
<dbReference type="EMBL" id="MU806109">
    <property type="protein sequence ID" value="KAJ3839788.1"/>
    <property type="molecule type" value="Genomic_DNA"/>
</dbReference>
<evidence type="ECO:0000313" key="3">
    <source>
        <dbReference type="EMBL" id="KAJ3839788.1"/>
    </source>
</evidence>
<evidence type="ECO:0000313" key="4">
    <source>
        <dbReference type="Proteomes" id="UP001163846"/>
    </source>
</evidence>